<name>A0A396J258_MEDTR</name>
<proteinExistence type="predicted"/>
<protein>
    <submittedName>
        <fullName evidence="1">Uncharacterized protein</fullName>
    </submittedName>
</protein>
<dbReference type="EMBL" id="PSQE01000002">
    <property type="protein sequence ID" value="RHN71462.1"/>
    <property type="molecule type" value="Genomic_DNA"/>
</dbReference>
<evidence type="ECO:0000313" key="1">
    <source>
        <dbReference type="EMBL" id="RHN71462.1"/>
    </source>
</evidence>
<dbReference type="AlphaFoldDB" id="A0A396J258"/>
<sequence length="80" mass="9739">MKNVFFVYLKNWVLWFSKKLWCLYFFIFISSATKKIKSHDEPDEICLNLTSSSMLRVTQHRPITTFQRFRCFLHINISKD</sequence>
<comment type="caution">
    <text evidence="1">The sequence shown here is derived from an EMBL/GenBank/DDBJ whole genome shotgun (WGS) entry which is preliminary data.</text>
</comment>
<dbReference type="Gramene" id="rna7066">
    <property type="protein sequence ID" value="RHN71462.1"/>
    <property type="gene ID" value="gene7066"/>
</dbReference>
<gene>
    <name evidence="1" type="ORF">MtrunA17_Chr2g0277121</name>
</gene>
<reference evidence="1" key="1">
    <citation type="journal article" date="2018" name="Nat. Plants">
        <title>Whole-genome landscape of Medicago truncatula symbiotic genes.</title>
        <authorList>
            <person name="Pecrix Y."/>
            <person name="Gamas P."/>
            <person name="Carrere S."/>
        </authorList>
    </citation>
    <scope>NUCLEOTIDE SEQUENCE</scope>
    <source>
        <tissue evidence="1">Leaves</tissue>
    </source>
</reference>
<organism evidence="1">
    <name type="scientific">Medicago truncatula</name>
    <name type="common">Barrel medic</name>
    <name type="synonym">Medicago tribuloides</name>
    <dbReference type="NCBI Taxonomy" id="3880"/>
    <lineage>
        <taxon>Eukaryota</taxon>
        <taxon>Viridiplantae</taxon>
        <taxon>Streptophyta</taxon>
        <taxon>Embryophyta</taxon>
        <taxon>Tracheophyta</taxon>
        <taxon>Spermatophyta</taxon>
        <taxon>Magnoliopsida</taxon>
        <taxon>eudicotyledons</taxon>
        <taxon>Gunneridae</taxon>
        <taxon>Pentapetalae</taxon>
        <taxon>rosids</taxon>
        <taxon>fabids</taxon>
        <taxon>Fabales</taxon>
        <taxon>Fabaceae</taxon>
        <taxon>Papilionoideae</taxon>
        <taxon>50 kb inversion clade</taxon>
        <taxon>NPAAA clade</taxon>
        <taxon>Hologalegina</taxon>
        <taxon>IRL clade</taxon>
        <taxon>Trifolieae</taxon>
        <taxon>Medicago</taxon>
    </lineage>
</organism>
<accession>A0A396J258</accession>
<dbReference type="Proteomes" id="UP000265566">
    <property type="component" value="Chromosome 2"/>
</dbReference>